<reference evidence="1 2" key="1">
    <citation type="submission" date="2020-08" db="EMBL/GenBank/DDBJ databases">
        <title>Genomic Encyclopedia of Type Strains, Phase III (KMG-III): the genomes of soil and plant-associated and newly described type strains.</title>
        <authorList>
            <person name="Whitman W."/>
        </authorList>
    </citation>
    <scope>NUCLEOTIDE SEQUENCE [LARGE SCALE GENOMIC DNA]</scope>
    <source>
        <strain evidence="1 2">CECT 5831</strain>
    </source>
</reference>
<dbReference type="AlphaFoldDB" id="A0A839U3E0"/>
<accession>A0A839U3E0</accession>
<evidence type="ECO:0008006" key="3">
    <source>
        <dbReference type="Google" id="ProtNLM"/>
    </source>
</evidence>
<proteinExistence type="predicted"/>
<gene>
    <name evidence="1" type="ORF">FHS19_006959</name>
</gene>
<protein>
    <recommendedName>
        <fullName evidence="3">Copper amine oxidase-like N-terminal domain-containing protein</fullName>
    </recommendedName>
</protein>
<evidence type="ECO:0000313" key="1">
    <source>
        <dbReference type="EMBL" id="MBB3132230.1"/>
    </source>
</evidence>
<evidence type="ECO:0000313" key="2">
    <source>
        <dbReference type="Proteomes" id="UP000517523"/>
    </source>
</evidence>
<dbReference type="EMBL" id="JACHXJ010000014">
    <property type="protein sequence ID" value="MBB3132230.1"/>
    <property type="molecule type" value="Genomic_DNA"/>
</dbReference>
<name>A0A839U3E0_9BACL</name>
<dbReference type="RefSeq" id="WP_183587859.1">
    <property type="nucleotide sequence ID" value="NZ_JACHXJ010000014.1"/>
</dbReference>
<comment type="caution">
    <text evidence="1">The sequence shown here is derived from an EMBL/GenBank/DDBJ whole genome shotgun (WGS) entry which is preliminary data.</text>
</comment>
<sequence length="260" mass="28039">MKMKQFYMFTLAVLLTVGVPDWSGGTSWEAEAAASTAANVPPAAENDIATVPASSAIQADAVQRVQMSHADLAWVPLFASREADQSAIAKTANFVNRLLKNAKPSTEQLVGEDAFFTTSVDVMLTDGTDIYLQFKDSKHVLIHIGEDNYIAQDATALKEFYELLAVSPQTDVSTLKPTIGQTVRIKGSDASNYEGTVRIFVETSGSSGGYMTAKGVDYPSKRALLVHTAPYSEARYDFQFTMPAYGEAIDGTFKPIAPGT</sequence>
<organism evidence="1 2">
    <name type="scientific">Paenibacillus rhizosphaerae</name>
    <dbReference type="NCBI Taxonomy" id="297318"/>
    <lineage>
        <taxon>Bacteria</taxon>
        <taxon>Bacillati</taxon>
        <taxon>Bacillota</taxon>
        <taxon>Bacilli</taxon>
        <taxon>Bacillales</taxon>
        <taxon>Paenibacillaceae</taxon>
        <taxon>Paenibacillus</taxon>
    </lineage>
</organism>
<dbReference type="Proteomes" id="UP000517523">
    <property type="component" value="Unassembled WGS sequence"/>
</dbReference>